<dbReference type="AlphaFoldDB" id="A0A8C6R2D3"/>
<evidence type="ECO:0000313" key="4">
    <source>
        <dbReference type="Proteomes" id="UP000694381"/>
    </source>
</evidence>
<protein>
    <submittedName>
        <fullName evidence="3">Coiled-coil domain containing 30</fullName>
    </submittedName>
</protein>
<gene>
    <name evidence="3" type="primary">Ccdc30</name>
</gene>
<evidence type="ECO:0000313" key="3">
    <source>
        <dbReference type="Ensembl" id="ENSNGAP00000010916.1"/>
    </source>
</evidence>
<dbReference type="Proteomes" id="UP000694381">
    <property type="component" value="Unassembled WGS sequence"/>
</dbReference>
<dbReference type="GeneTree" id="ENSGT00390000007816"/>
<evidence type="ECO:0000256" key="1">
    <source>
        <dbReference type="SAM" id="Coils"/>
    </source>
</evidence>
<accession>A0A8C6R2D3</accession>
<keyword evidence="1" id="KW-0175">Coiled coil</keyword>
<sequence>MKVQEAIKMQDVNKEAIKIFNSDLSGEREKKKQLESGFLTLQKSLTVDSEEFQKSQSELTCLYEEIQSLPRAEGRNQFLKAYDLLQRENSELEAKVLKFSQELEQLKHFTVGDKTANLLTSESLCEDLVSKVPILEIKILNLNEERKALCSELGESKQKEIPEESVKAGTLTREGQKDSQQNPDVKGGEQQLAAESEEAVRLGEELSPQSQSCGNSSDDSSTQVGAADMGSG</sequence>
<keyword evidence="4" id="KW-1185">Reference proteome</keyword>
<feature type="coiled-coil region" evidence="1">
    <location>
        <begin position="75"/>
        <end position="102"/>
    </location>
</feature>
<reference evidence="3" key="2">
    <citation type="submission" date="2025-09" db="UniProtKB">
        <authorList>
            <consortium name="Ensembl"/>
        </authorList>
    </citation>
    <scope>IDENTIFICATION</scope>
</reference>
<dbReference type="InterPro" id="IPR052825">
    <property type="entry name" value="CCD-Prefoldin_beta-like"/>
</dbReference>
<feature type="compositionally biased region" description="Basic and acidic residues" evidence="2">
    <location>
        <begin position="153"/>
        <end position="166"/>
    </location>
</feature>
<dbReference type="Ensembl" id="ENSNGAT00000016458.1">
    <property type="protein sequence ID" value="ENSNGAP00000010916.1"/>
    <property type="gene ID" value="ENSNGAG00000013205.1"/>
</dbReference>
<feature type="compositionally biased region" description="Low complexity" evidence="2">
    <location>
        <begin position="209"/>
        <end position="221"/>
    </location>
</feature>
<dbReference type="PANTHER" id="PTHR34479:SF1">
    <property type="entry name" value="COILED-COIL DOMAIN-CONTAINING PROTEIN 30"/>
    <property type="match status" value="1"/>
</dbReference>
<feature type="region of interest" description="Disordered" evidence="2">
    <location>
        <begin position="153"/>
        <end position="232"/>
    </location>
</feature>
<reference evidence="3" key="1">
    <citation type="submission" date="2025-08" db="UniProtKB">
        <authorList>
            <consortium name="Ensembl"/>
        </authorList>
    </citation>
    <scope>IDENTIFICATION</scope>
</reference>
<evidence type="ECO:0000256" key="2">
    <source>
        <dbReference type="SAM" id="MobiDB-lite"/>
    </source>
</evidence>
<name>A0A8C6R2D3_NANGA</name>
<proteinExistence type="predicted"/>
<dbReference type="PANTHER" id="PTHR34479">
    <property type="entry name" value="COILED-COIL DOMAIN-CONTAINING PROTEIN 30"/>
    <property type="match status" value="1"/>
</dbReference>
<organism evidence="3 4">
    <name type="scientific">Nannospalax galili</name>
    <name type="common">Northern Israeli blind subterranean mole rat</name>
    <name type="synonym">Spalax galili</name>
    <dbReference type="NCBI Taxonomy" id="1026970"/>
    <lineage>
        <taxon>Eukaryota</taxon>
        <taxon>Metazoa</taxon>
        <taxon>Chordata</taxon>
        <taxon>Craniata</taxon>
        <taxon>Vertebrata</taxon>
        <taxon>Euteleostomi</taxon>
        <taxon>Mammalia</taxon>
        <taxon>Eutheria</taxon>
        <taxon>Euarchontoglires</taxon>
        <taxon>Glires</taxon>
        <taxon>Rodentia</taxon>
        <taxon>Myomorpha</taxon>
        <taxon>Muroidea</taxon>
        <taxon>Spalacidae</taxon>
        <taxon>Spalacinae</taxon>
        <taxon>Nannospalax</taxon>
    </lineage>
</organism>